<dbReference type="InterPro" id="IPR002181">
    <property type="entry name" value="Fibrinogen_a/b/g_C_dom"/>
</dbReference>
<dbReference type="Gene3D" id="3.90.215.10">
    <property type="entry name" value="Gamma Fibrinogen, chain A, domain 1"/>
    <property type="match status" value="1"/>
</dbReference>
<feature type="domain" description="Fibrinogen C-terminal" evidence="1">
    <location>
        <begin position="1"/>
        <end position="50"/>
    </location>
</feature>
<reference evidence="2 3" key="1">
    <citation type="submission" date="2024-05" db="EMBL/GenBank/DDBJ databases">
        <title>Genome sequencing and assembly of Indian major carp, Cirrhinus mrigala (Hamilton, 1822).</title>
        <authorList>
            <person name="Mohindra V."/>
            <person name="Chowdhury L.M."/>
            <person name="Lal K."/>
            <person name="Jena J.K."/>
        </authorList>
    </citation>
    <scope>NUCLEOTIDE SEQUENCE [LARGE SCALE GENOMIC DNA]</scope>
    <source>
        <strain evidence="2">CM1030</strain>
        <tissue evidence="2">Blood</tissue>
    </source>
</reference>
<keyword evidence="3" id="KW-1185">Reference proteome</keyword>
<name>A0ABD0RT51_CIRMR</name>
<evidence type="ECO:0000313" key="3">
    <source>
        <dbReference type="Proteomes" id="UP001529510"/>
    </source>
</evidence>
<feature type="non-terminal residue" evidence="2">
    <location>
        <position position="1"/>
    </location>
</feature>
<protein>
    <recommendedName>
        <fullName evidence="1">Fibrinogen C-terminal domain-containing protein</fullName>
    </recommendedName>
</protein>
<dbReference type="NCBIfam" id="NF040941">
    <property type="entry name" value="GGGWT_bact"/>
    <property type="match status" value="1"/>
</dbReference>
<gene>
    <name evidence="2" type="ORF">M9458_004175</name>
</gene>
<dbReference type="InterPro" id="IPR036056">
    <property type="entry name" value="Fibrinogen-like_C"/>
</dbReference>
<proteinExistence type="predicted"/>
<feature type="non-terminal residue" evidence="2">
    <location>
        <position position="50"/>
    </location>
</feature>
<sequence>NRLFPTPQNCVQHLLNEETLSGIYTIYINRDLSQGVQVYCDMTTDGGGWI</sequence>
<dbReference type="EMBL" id="JAMKFB020000002">
    <property type="protein sequence ID" value="KAL0200988.1"/>
    <property type="molecule type" value="Genomic_DNA"/>
</dbReference>
<dbReference type="InterPro" id="IPR014716">
    <property type="entry name" value="Fibrinogen_a/b/g_C_1"/>
</dbReference>
<dbReference type="AlphaFoldDB" id="A0ABD0RT51"/>
<dbReference type="Pfam" id="PF00147">
    <property type="entry name" value="Fibrinogen_C"/>
    <property type="match status" value="1"/>
</dbReference>
<dbReference type="SUPFAM" id="SSF56496">
    <property type="entry name" value="Fibrinogen C-terminal domain-like"/>
    <property type="match status" value="1"/>
</dbReference>
<evidence type="ECO:0000259" key="1">
    <source>
        <dbReference type="PROSITE" id="PS51406"/>
    </source>
</evidence>
<evidence type="ECO:0000313" key="2">
    <source>
        <dbReference type="EMBL" id="KAL0200988.1"/>
    </source>
</evidence>
<comment type="caution">
    <text evidence="2">The sequence shown here is derived from an EMBL/GenBank/DDBJ whole genome shotgun (WGS) entry which is preliminary data.</text>
</comment>
<organism evidence="2 3">
    <name type="scientific">Cirrhinus mrigala</name>
    <name type="common">Mrigala</name>
    <dbReference type="NCBI Taxonomy" id="683832"/>
    <lineage>
        <taxon>Eukaryota</taxon>
        <taxon>Metazoa</taxon>
        <taxon>Chordata</taxon>
        <taxon>Craniata</taxon>
        <taxon>Vertebrata</taxon>
        <taxon>Euteleostomi</taxon>
        <taxon>Actinopterygii</taxon>
        <taxon>Neopterygii</taxon>
        <taxon>Teleostei</taxon>
        <taxon>Ostariophysi</taxon>
        <taxon>Cypriniformes</taxon>
        <taxon>Cyprinidae</taxon>
        <taxon>Labeoninae</taxon>
        <taxon>Labeonini</taxon>
        <taxon>Cirrhinus</taxon>
    </lineage>
</organism>
<dbReference type="Proteomes" id="UP001529510">
    <property type="component" value="Unassembled WGS sequence"/>
</dbReference>
<dbReference type="PROSITE" id="PS51406">
    <property type="entry name" value="FIBRINOGEN_C_2"/>
    <property type="match status" value="1"/>
</dbReference>
<accession>A0ABD0RT51</accession>